<accession>A0AA38XPQ5</accession>
<feature type="compositionally biased region" description="Polar residues" evidence="7">
    <location>
        <begin position="20"/>
        <end position="32"/>
    </location>
</feature>
<keyword evidence="2" id="KW-0479">Metal-binding</keyword>
<dbReference type="GO" id="GO:0005634">
    <property type="term" value="C:nucleus"/>
    <property type="evidence" value="ECO:0007669"/>
    <property type="project" value="UniProtKB-SubCell"/>
</dbReference>
<dbReference type="PANTHER" id="PTHR40626">
    <property type="entry name" value="MIP31509P"/>
    <property type="match status" value="1"/>
</dbReference>
<keyword evidence="4" id="KW-0863">Zinc-finger</keyword>
<feature type="domain" description="Xylanolytic transcriptional activator regulatory" evidence="8">
    <location>
        <begin position="255"/>
        <end position="465"/>
    </location>
</feature>
<evidence type="ECO:0000256" key="7">
    <source>
        <dbReference type="SAM" id="MobiDB-lite"/>
    </source>
</evidence>
<dbReference type="PANTHER" id="PTHR40626:SF11">
    <property type="entry name" value="ZINC FINGER PROTEIN YPR022C"/>
    <property type="match status" value="1"/>
</dbReference>
<name>A0AA38XPQ5_9EURO</name>
<comment type="subcellular location">
    <subcellularLocation>
        <location evidence="1">Nucleus</location>
    </subcellularLocation>
</comment>
<dbReference type="GO" id="GO:0000981">
    <property type="term" value="F:DNA-binding transcription factor activity, RNA polymerase II-specific"/>
    <property type="evidence" value="ECO:0007669"/>
    <property type="project" value="InterPro"/>
</dbReference>
<evidence type="ECO:0000313" key="10">
    <source>
        <dbReference type="Proteomes" id="UP001172681"/>
    </source>
</evidence>
<keyword evidence="10" id="KW-1185">Reference proteome</keyword>
<evidence type="ECO:0000256" key="1">
    <source>
        <dbReference type="ARBA" id="ARBA00004123"/>
    </source>
</evidence>
<organism evidence="9 10">
    <name type="scientific">Knufia peltigerae</name>
    <dbReference type="NCBI Taxonomy" id="1002370"/>
    <lineage>
        <taxon>Eukaryota</taxon>
        <taxon>Fungi</taxon>
        <taxon>Dikarya</taxon>
        <taxon>Ascomycota</taxon>
        <taxon>Pezizomycotina</taxon>
        <taxon>Eurotiomycetes</taxon>
        <taxon>Chaetothyriomycetidae</taxon>
        <taxon>Chaetothyriales</taxon>
        <taxon>Trichomeriaceae</taxon>
        <taxon>Knufia</taxon>
    </lineage>
</organism>
<reference evidence="9" key="1">
    <citation type="submission" date="2022-10" db="EMBL/GenBank/DDBJ databases">
        <title>Culturing micro-colonial fungi from biological soil crusts in the Mojave desert and describing Neophaeococcomyces mojavensis, and introducing the new genera and species Taxawa tesnikishii.</title>
        <authorList>
            <person name="Kurbessoian T."/>
            <person name="Stajich J.E."/>
        </authorList>
    </citation>
    <scope>NUCLEOTIDE SEQUENCE</scope>
    <source>
        <strain evidence="9">TK_35</strain>
    </source>
</reference>
<evidence type="ECO:0000256" key="6">
    <source>
        <dbReference type="ARBA" id="ARBA00023242"/>
    </source>
</evidence>
<sequence length="769" mass="85851">MAVCIGMQPLPQHCIKPKQDQQGRTTSETEAIQSRVDVDEKSLMSDDDDVQTHDTVSIISDRVAGSDDSHKTFSNISLISRNQHDASSIEQRTARIWHFGNLEALNLYQTARPHNKRMLIPSDAEHTVAEHWDEPSSTHRAVFANEANEFDMLPQLEQNEASHGVANMVDSGLNESNCNVVPQAVKGVDADATSILASVHFVNPDSVQSLGTQASECLSPRHINSSINTKMNVDEFTTLAEHLDTIKCILTNTNIDLYFKHWHARWPLLHAPSQVTEDAPLGLQCSMALLGSTLKDDGHVSDEAKQLHECLWNDLMQKIPLCMTGKSCLPLYQQAVLNILLAMVIGKTPLLRNAYLLLNILISTLRLNGSLSFANIVARYSDVAPSRRNWIQRGLVVQLVYSCFRLGCHLSLILDLPPLLRFEEINVPFPPTNAAWDAPDSEWTSALANEPPHRAHGPFNFLCSLAMSRLTAVDRLKLPGFFTPQDFELGMCGMQSRLWEETQCRNISAKLALAHTKYEIDEADEQALGYNQSWPVLMGIWRVTMEQFRQSGFHRSTPECEKEAYVTGMTLHHAGLIRVHSDLPLIRQLVQGLCDGGSPAQPQYIRQLEVQVQQWARSHGVKEALWHAAQIVVLLDKETQGADSERSSVSFAAAECLFRAALAIWACSRANMICDLCGPAAAVPQDLHGRPYSTRDREEFELTTLSDNSKRYESWLRRGGRSSIEGVLVCSCNMPRLVDRCCDLLRKCALVSGGCDRYVHVLKTCILHP</sequence>
<comment type="caution">
    <text evidence="9">The sequence shown here is derived from an EMBL/GenBank/DDBJ whole genome shotgun (WGS) entry which is preliminary data.</text>
</comment>
<dbReference type="GO" id="GO:0006351">
    <property type="term" value="P:DNA-templated transcription"/>
    <property type="evidence" value="ECO:0007669"/>
    <property type="project" value="InterPro"/>
</dbReference>
<dbReference type="AlphaFoldDB" id="A0AA38XPQ5"/>
<dbReference type="InterPro" id="IPR007219">
    <property type="entry name" value="XnlR_reg_dom"/>
</dbReference>
<dbReference type="GO" id="GO:0000978">
    <property type="term" value="F:RNA polymerase II cis-regulatory region sequence-specific DNA binding"/>
    <property type="evidence" value="ECO:0007669"/>
    <property type="project" value="InterPro"/>
</dbReference>
<evidence type="ECO:0000256" key="3">
    <source>
        <dbReference type="ARBA" id="ARBA00022737"/>
    </source>
</evidence>
<keyword evidence="5" id="KW-0862">Zinc</keyword>
<evidence type="ECO:0000256" key="5">
    <source>
        <dbReference type="ARBA" id="ARBA00022833"/>
    </source>
</evidence>
<keyword evidence="3" id="KW-0677">Repeat</keyword>
<protein>
    <recommendedName>
        <fullName evidence="8">Xylanolytic transcriptional activator regulatory domain-containing protein</fullName>
    </recommendedName>
</protein>
<dbReference type="GO" id="GO:0000785">
    <property type="term" value="C:chromatin"/>
    <property type="evidence" value="ECO:0007669"/>
    <property type="project" value="TreeGrafter"/>
</dbReference>
<dbReference type="EMBL" id="JAPDRN010000163">
    <property type="protein sequence ID" value="KAJ9617400.1"/>
    <property type="molecule type" value="Genomic_DNA"/>
</dbReference>
<evidence type="ECO:0000313" key="9">
    <source>
        <dbReference type="EMBL" id="KAJ9617400.1"/>
    </source>
</evidence>
<dbReference type="Pfam" id="PF04082">
    <property type="entry name" value="Fungal_trans"/>
    <property type="match status" value="1"/>
</dbReference>
<dbReference type="InterPro" id="IPR051059">
    <property type="entry name" value="VerF-like"/>
</dbReference>
<evidence type="ECO:0000256" key="2">
    <source>
        <dbReference type="ARBA" id="ARBA00022723"/>
    </source>
</evidence>
<dbReference type="CDD" id="cd12148">
    <property type="entry name" value="fungal_TF_MHR"/>
    <property type="match status" value="1"/>
</dbReference>
<evidence type="ECO:0000256" key="4">
    <source>
        <dbReference type="ARBA" id="ARBA00022771"/>
    </source>
</evidence>
<evidence type="ECO:0000259" key="8">
    <source>
        <dbReference type="Pfam" id="PF04082"/>
    </source>
</evidence>
<feature type="region of interest" description="Disordered" evidence="7">
    <location>
        <begin position="15"/>
        <end position="49"/>
    </location>
</feature>
<dbReference type="Proteomes" id="UP001172681">
    <property type="component" value="Unassembled WGS sequence"/>
</dbReference>
<keyword evidence="6" id="KW-0539">Nucleus</keyword>
<gene>
    <name evidence="9" type="ORF">H2204_013822</name>
</gene>
<proteinExistence type="predicted"/>
<dbReference type="GO" id="GO:0008270">
    <property type="term" value="F:zinc ion binding"/>
    <property type="evidence" value="ECO:0007669"/>
    <property type="project" value="UniProtKB-KW"/>
</dbReference>